<name>A0AA41YSQ9_9PROT</name>
<dbReference type="PIRSF" id="PIRSF028438">
    <property type="entry name" value="UCP028438"/>
    <property type="match status" value="1"/>
</dbReference>
<comment type="caution">
    <text evidence="1">The sequence shown here is derived from an EMBL/GenBank/DDBJ whole genome shotgun (WGS) entry which is preliminary data.</text>
</comment>
<dbReference type="InterPro" id="IPR016884">
    <property type="entry name" value="UCP028438"/>
</dbReference>
<keyword evidence="2" id="KW-1185">Reference proteome</keyword>
<reference evidence="1" key="2">
    <citation type="submission" date="2022-10" db="EMBL/GenBank/DDBJ databases">
        <authorList>
            <person name="Trinh H.N."/>
        </authorList>
    </citation>
    <scope>NUCLEOTIDE SEQUENCE</scope>
    <source>
        <strain evidence="1">RN2-1</strain>
    </source>
</reference>
<dbReference type="Proteomes" id="UP001165679">
    <property type="component" value="Unassembled WGS sequence"/>
</dbReference>
<dbReference type="EMBL" id="JAPDNT010000044">
    <property type="protein sequence ID" value="MCW3477643.1"/>
    <property type="molecule type" value="Genomic_DNA"/>
</dbReference>
<sequence length="223" mass="23060">MAQGTQTGGVADMLGRLKAVLPPRWFADETPVLDAVLGGFAASRAWLYSLLDAAKLQTRLATATDAFLDMIALDLFGRHLARRAGQGDAAFRARIQAEILRERGTRAGLVGVLTELTGRAPVVFEPARPADTGGWGVAAGYGAAGGWGSLVLPFQCFVTAYRPVGEGIAFVSGWGCSAGGYGGGAIEYASLAMAQVQMTDADIAAAIAGVMPVGAIAWTRISN</sequence>
<gene>
    <name evidence="1" type="ORF">OL599_24080</name>
</gene>
<organism evidence="1 2">
    <name type="scientific">Limobrevibacterium gyesilva</name>
    <dbReference type="NCBI Taxonomy" id="2991712"/>
    <lineage>
        <taxon>Bacteria</taxon>
        <taxon>Pseudomonadati</taxon>
        <taxon>Pseudomonadota</taxon>
        <taxon>Alphaproteobacteria</taxon>
        <taxon>Acetobacterales</taxon>
        <taxon>Acetobacteraceae</taxon>
        <taxon>Limobrevibacterium</taxon>
    </lineage>
</organism>
<evidence type="ECO:0000313" key="1">
    <source>
        <dbReference type="EMBL" id="MCW3477643.1"/>
    </source>
</evidence>
<protein>
    <submittedName>
        <fullName evidence="1">Uncharacterized protein</fullName>
    </submittedName>
</protein>
<dbReference type="RefSeq" id="WP_264716603.1">
    <property type="nucleotide sequence ID" value="NZ_JAPDNT010000044.1"/>
</dbReference>
<evidence type="ECO:0000313" key="2">
    <source>
        <dbReference type="Proteomes" id="UP001165679"/>
    </source>
</evidence>
<proteinExistence type="predicted"/>
<reference evidence="1" key="1">
    <citation type="submission" date="2022-09" db="EMBL/GenBank/DDBJ databases">
        <title>Rhodovastum sp. nov. RN2-1 isolated from soil in Seongnam, South Korea.</title>
        <authorList>
            <person name="Le N.T."/>
        </authorList>
    </citation>
    <scope>NUCLEOTIDE SEQUENCE</scope>
    <source>
        <strain evidence="1">RN2-1</strain>
    </source>
</reference>
<dbReference type="AlphaFoldDB" id="A0AA41YSQ9"/>
<accession>A0AA41YSQ9</accession>